<evidence type="ECO:0000313" key="2">
    <source>
        <dbReference type="Proteomes" id="UP001066276"/>
    </source>
</evidence>
<protein>
    <submittedName>
        <fullName evidence="1">Uncharacterized protein</fullName>
    </submittedName>
</protein>
<accession>A0AAV7UHA8</accession>
<name>A0AAV7UHA8_PLEWA</name>
<proteinExistence type="predicted"/>
<keyword evidence="2" id="KW-1185">Reference proteome</keyword>
<reference evidence="1" key="1">
    <citation type="journal article" date="2022" name="bioRxiv">
        <title>Sequencing and chromosome-scale assembly of the giantPleurodeles waltlgenome.</title>
        <authorList>
            <person name="Brown T."/>
            <person name="Elewa A."/>
            <person name="Iarovenko S."/>
            <person name="Subramanian E."/>
            <person name="Araus A.J."/>
            <person name="Petzold A."/>
            <person name="Susuki M."/>
            <person name="Suzuki K.-i.T."/>
            <person name="Hayashi T."/>
            <person name="Toyoda A."/>
            <person name="Oliveira C."/>
            <person name="Osipova E."/>
            <person name="Leigh N.D."/>
            <person name="Simon A."/>
            <person name="Yun M.H."/>
        </authorList>
    </citation>
    <scope>NUCLEOTIDE SEQUENCE</scope>
    <source>
        <strain evidence="1">20211129_DDA</strain>
        <tissue evidence="1">Liver</tissue>
    </source>
</reference>
<sequence>MEVSMRLMKITVNYAVMDRNALQAKIEQLNYEIKAQVESQMQQDLVSKFLEDMTACLKKHEDVIKTCKAHKFQCVKIDYERGQEAYIEQVLFTKRERPIKRKVAQVEKEANLQVSDIKLMIELKELENQTLGLTEEVNDEYIINSMNLKVCDGVVTVFKPPSTFMLVTRRM</sequence>
<dbReference type="Proteomes" id="UP001066276">
    <property type="component" value="Chromosome 3_1"/>
</dbReference>
<organism evidence="1 2">
    <name type="scientific">Pleurodeles waltl</name>
    <name type="common">Iberian ribbed newt</name>
    <dbReference type="NCBI Taxonomy" id="8319"/>
    <lineage>
        <taxon>Eukaryota</taxon>
        <taxon>Metazoa</taxon>
        <taxon>Chordata</taxon>
        <taxon>Craniata</taxon>
        <taxon>Vertebrata</taxon>
        <taxon>Euteleostomi</taxon>
        <taxon>Amphibia</taxon>
        <taxon>Batrachia</taxon>
        <taxon>Caudata</taxon>
        <taxon>Salamandroidea</taxon>
        <taxon>Salamandridae</taxon>
        <taxon>Pleurodelinae</taxon>
        <taxon>Pleurodeles</taxon>
    </lineage>
</organism>
<evidence type="ECO:0000313" key="1">
    <source>
        <dbReference type="EMBL" id="KAJ1188101.1"/>
    </source>
</evidence>
<comment type="caution">
    <text evidence="1">The sequence shown here is derived from an EMBL/GenBank/DDBJ whole genome shotgun (WGS) entry which is preliminary data.</text>
</comment>
<dbReference type="AlphaFoldDB" id="A0AAV7UHA8"/>
<gene>
    <name evidence="1" type="ORF">NDU88_004866</name>
</gene>
<dbReference type="EMBL" id="JANPWB010000005">
    <property type="protein sequence ID" value="KAJ1188101.1"/>
    <property type="molecule type" value="Genomic_DNA"/>
</dbReference>